<accession>A0A1G2D4V0</accession>
<evidence type="ECO:0000256" key="1">
    <source>
        <dbReference type="ARBA" id="ARBA00022898"/>
    </source>
</evidence>
<dbReference type="GO" id="GO:0030170">
    <property type="term" value="F:pyridoxal phosphate binding"/>
    <property type="evidence" value="ECO:0007669"/>
    <property type="project" value="TreeGrafter"/>
</dbReference>
<dbReference type="GO" id="GO:0008483">
    <property type="term" value="F:transaminase activity"/>
    <property type="evidence" value="ECO:0007669"/>
    <property type="project" value="TreeGrafter"/>
</dbReference>
<feature type="modified residue" description="N6-(pyridoxal phosphate)lysine" evidence="4">
    <location>
        <position position="186"/>
    </location>
</feature>
<evidence type="ECO:0000256" key="4">
    <source>
        <dbReference type="PIRSR" id="PIRSR000390-2"/>
    </source>
</evidence>
<feature type="active site" description="Proton acceptor" evidence="3">
    <location>
        <position position="186"/>
    </location>
</feature>
<dbReference type="SUPFAM" id="SSF53383">
    <property type="entry name" value="PLP-dependent transferases"/>
    <property type="match status" value="1"/>
</dbReference>
<dbReference type="PIRSF" id="PIRSF000390">
    <property type="entry name" value="PLP_StrS"/>
    <property type="match status" value="1"/>
</dbReference>
<dbReference type="InterPro" id="IPR000653">
    <property type="entry name" value="DegT/StrS_aminotransferase"/>
</dbReference>
<dbReference type="AlphaFoldDB" id="A0A1G2D4V0"/>
<proteinExistence type="inferred from homology"/>
<dbReference type="GO" id="GO:0000271">
    <property type="term" value="P:polysaccharide biosynthetic process"/>
    <property type="evidence" value="ECO:0007669"/>
    <property type="project" value="TreeGrafter"/>
</dbReference>
<dbReference type="Gene3D" id="3.40.640.10">
    <property type="entry name" value="Type I PLP-dependent aspartate aminotransferase-like (Major domain)"/>
    <property type="match status" value="1"/>
</dbReference>
<dbReference type="InterPro" id="IPR015424">
    <property type="entry name" value="PyrdxlP-dep_Trfase"/>
</dbReference>
<dbReference type="EMBL" id="MHLL01000032">
    <property type="protein sequence ID" value="OGZ08557.1"/>
    <property type="molecule type" value="Genomic_DNA"/>
</dbReference>
<sequence length="370" mass="41281">MKVPTNNFKRRHRDNKRAIDAAISRVLNRGWFVMGPELAKFETAFARYLGVKHVVGVHSGTDALYLALHALGVGVGDEVITVAHTATPTVSAIRLSGATPVFVDIDEQTFNMNVRQVERKITKKTKVILPVHLYGYPADMDAIMRVAKAHKLFVLEDAAQATGAIYGRKKVGTIGHINAFSFYPTKNLGTFGDGGAIATNDLKIAEYVRWIRQYGETERYKNKVEGVNSRLEELQAAILNWGLSKLGGWNKKRIQIAARYTKGLGGLPLVLPQAGNTKTTHAWHLYVIRTKKRYALKKYLAAKGIATGIHYPTPIHLQEAYRFLGHKKGYLPITEKVVGEILSLPIYPELTAKEQDYVILTIKKFFGIDK</sequence>
<dbReference type="STRING" id="1798661.A3D65_04865"/>
<evidence type="ECO:0000313" key="6">
    <source>
        <dbReference type="EMBL" id="OGZ08557.1"/>
    </source>
</evidence>
<dbReference type="InterPro" id="IPR015421">
    <property type="entry name" value="PyrdxlP-dep_Trfase_major"/>
</dbReference>
<dbReference type="Pfam" id="PF01041">
    <property type="entry name" value="DegT_DnrJ_EryC1"/>
    <property type="match status" value="1"/>
</dbReference>
<dbReference type="InterPro" id="IPR015422">
    <property type="entry name" value="PyrdxlP-dep_Trfase_small"/>
</dbReference>
<dbReference type="Proteomes" id="UP000177996">
    <property type="component" value="Unassembled WGS sequence"/>
</dbReference>
<dbReference type="PANTHER" id="PTHR30244">
    <property type="entry name" value="TRANSAMINASE"/>
    <property type="match status" value="1"/>
</dbReference>
<comment type="similarity">
    <text evidence="2 5">Belongs to the DegT/DnrJ/EryC1 family.</text>
</comment>
<keyword evidence="1 4" id="KW-0663">Pyridoxal phosphate</keyword>
<evidence type="ECO:0000256" key="2">
    <source>
        <dbReference type="ARBA" id="ARBA00037999"/>
    </source>
</evidence>
<gene>
    <name evidence="6" type="ORF">A3D65_04865</name>
</gene>
<protein>
    <recommendedName>
        <fullName evidence="8">Erythromycin biosynthesis sensory transduction protein eryC1</fullName>
    </recommendedName>
</protein>
<dbReference type="CDD" id="cd00616">
    <property type="entry name" value="AHBA_syn"/>
    <property type="match status" value="1"/>
</dbReference>
<dbReference type="Gene3D" id="3.90.1150.10">
    <property type="entry name" value="Aspartate Aminotransferase, domain 1"/>
    <property type="match status" value="1"/>
</dbReference>
<reference evidence="6 7" key="1">
    <citation type="journal article" date="2016" name="Nat. Commun.">
        <title>Thousands of microbial genomes shed light on interconnected biogeochemical processes in an aquifer system.</title>
        <authorList>
            <person name="Anantharaman K."/>
            <person name="Brown C.T."/>
            <person name="Hug L.A."/>
            <person name="Sharon I."/>
            <person name="Castelle C.J."/>
            <person name="Probst A.J."/>
            <person name="Thomas B.C."/>
            <person name="Singh A."/>
            <person name="Wilkins M.J."/>
            <person name="Karaoz U."/>
            <person name="Brodie E.L."/>
            <person name="Williams K.H."/>
            <person name="Hubbard S.S."/>
            <person name="Banfield J.F."/>
        </authorList>
    </citation>
    <scope>NUCLEOTIDE SEQUENCE [LARGE SCALE GENOMIC DNA]</scope>
</reference>
<organism evidence="6 7">
    <name type="scientific">Candidatus Lloydbacteria bacterium RIFCSPHIGHO2_02_FULL_50_13</name>
    <dbReference type="NCBI Taxonomy" id="1798661"/>
    <lineage>
        <taxon>Bacteria</taxon>
        <taxon>Candidatus Lloydiibacteriota</taxon>
    </lineage>
</organism>
<evidence type="ECO:0000256" key="3">
    <source>
        <dbReference type="PIRSR" id="PIRSR000390-1"/>
    </source>
</evidence>
<evidence type="ECO:0000256" key="5">
    <source>
        <dbReference type="RuleBase" id="RU004508"/>
    </source>
</evidence>
<comment type="caution">
    <text evidence="6">The sequence shown here is derived from an EMBL/GenBank/DDBJ whole genome shotgun (WGS) entry which is preliminary data.</text>
</comment>
<name>A0A1G2D4V0_9BACT</name>
<dbReference type="PANTHER" id="PTHR30244:SF36">
    <property type="entry name" value="3-OXO-GLUCOSE-6-PHOSPHATE:GLUTAMATE AMINOTRANSFERASE"/>
    <property type="match status" value="1"/>
</dbReference>
<evidence type="ECO:0008006" key="8">
    <source>
        <dbReference type="Google" id="ProtNLM"/>
    </source>
</evidence>
<evidence type="ECO:0000313" key="7">
    <source>
        <dbReference type="Proteomes" id="UP000177996"/>
    </source>
</evidence>